<dbReference type="InterPro" id="IPR036396">
    <property type="entry name" value="Cyt_P450_sf"/>
</dbReference>
<dbReference type="Proteomes" id="UP000218934">
    <property type="component" value="Unassembled WGS sequence"/>
</dbReference>
<dbReference type="PROSITE" id="PS00086">
    <property type="entry name" value="CYTOCHROME_P450"/>
    <property type="match status" value="1"/>
</dbReference>
<proteinExistence type="inferred from homology"/>
<dbReference type="SUPFAM" id="SSF48264">
    <property type="entry name" value="Cytochrome P450"/>
    <property type="match status" value="1"/>
</dbReference>
<evidence type="ECO:0000256" key="7">
    <source>
        <dbReference type="ARBA" id="ARBA00043906"/>
    </source>
</evidence>
<dbReference type="GO" id="GO:0016705">
    <property type="term" value="F:oxidoreductase activity, acting on paired donors, with incorporation or reduction of molecular oxygen"/>
    <property type="evidence" value="ECO:0007669"/>
    <property type="project" value="InterPro"/>
</dbReference>
<accession>A0A2A4FWC0</accession>
<dbReference type="InterPro" id="IPR001128">
    <property type="entry name" value="Cyt_P450"/>
</dbReference>
<evidence type="ECO:0000313" key="11">
    <source>
        <dbReference type="Proteomes" id="UP000218934"/>
    </source>
</evidence>
<comment type="function">
    <text evidence="7">Cytochromes P450 are a group of heme-thiolate monooxygenases. They oxidize a variety of structurally unrelated compounds, including steroids, fatty acids, and xenobiotics.</text>
</comment>
<dbReference type="FunFam" id="1.10.630.10:FF:000018">
    <property type="entry name" value="Cytochrome P450 monooxygenase"/>
    <property type="match status" value="1"/>
</dbReference>
<evidence type="ECO:0000256" key="4">
    <source>
        <dbReference type="ARBA" id="ARBA00023002"/>
    </source>
</evidence>
<keyword evidence="9" id="KW-0175">Coiled coil</keyword>
<evidence type="ECO:0000256" key="9">
    <source>
        <dbReference type="SAM" id="Coils"/>
    </source>
</evidence>
<keyword evidence="5 8" id="KW-0408">Iron</keyword>
<dbReference type="PRINTS" id="PR00359">
    <property type="entry name" value="BP450"/>
</dbReference>
<feature type="coiled-coil region" evidence="9">
    <location>
        <begin position="186"/>
        <end position="213"/>
    </location>
</feature>
<dbReference type="RefSeq" id="WP_066961190.1">
    <property type="nucleotide sequence ID" value="NZ_CP023449.1"/>
</dbReference>
<evidence type="ECO:0000256" key="2">
    <source>
        <dbReference type="ARBA" id="ARBA00022617"/>
    </source>
</evidence>
<reference evidence="10 11" key="1">
    <citation type="submission" date="2017-09" db="EMBL/GenBank/DDBJ databases">
        <title>The Catabolism of 3,6-Dichlorosalicylic acid is Initiated by the Cytochrome P450 Monooxygenase DsmABC in Rhizorhabdus dicambivorans Ndbn-20.</title>
        <authorList>
            <person name="Na L."/>
        </authorList>
    </citation>
    <scope>NUCLEOTIDE SEQUENCE [LARGE SCALE GENOMIC DNA]</scope>
    <source>
        <strain evidence="10 11">Ndbn-20m</strain>
    </source>
</reference>
<comment type="similarity">
    <text evidence="1 8">Belongs to the cytochrome P450 family.</text>
</comment>
<organism evidence="10 11">
    <name type="scientific">Rhizorhabdus dicambivorans</name>
    <dbReference type="NCBI Taxonomy" id="1850238"/>
    <lineage>
        <taxon>Bacteria</taxon>
        <taxon>Pseudomonadati</taxon>
        <taxon>Pseudomonadota</taxon>
        <taxon>Alphaproteobacteria</taxon>
        <taxon>Sphingomonadales</taxon>
        <taxon>Sphingomonadaceae</taxon>
        <taxon>Rhizorhabdus</taxon>
    </lineage>
</organism>
<dbReference type="GO" id="GO:0005506">
    <property type="term" value="F:iron ion binding"/>
    <property type="evidence" value="ECO:0007669"/>
    <property type="project" value="InterPro"/>
</dbReference>
<keyword evidence="6 8" id="KW-0503">Monooxygenase</keyword>
<dbReference type="Gene3D" id="1.10.630.10">
    <property type="entry name" value="Cytochrome P450"/>
    <property type="match status" value="1"/>
</dbReference>
<evidence type="ECO:0000256" key="3">
    <source>
        <dbReference type="ARBA" id="ARBA00022723"/>
    </source>
</evidence>
<keyword evidence="3 8" id="KW-0479">Metal-binding</keyword>
<name>A0A2A4FWC0_9SPHN</name>
<dbReference type="OrthoDB" id="5522954at2"/>
<evidence type="ECO:0000256" key="1">
    <source>
        <dbReference type="ARBA" id="ARBA00010617"/>
    </source>
</evidence>
<dbReference type="PANTHER" id="PTHR46696">
    <property type="entry name" value="P450, PUTATIVE (EUROFUNG)-RELATED"/>
    <property type="match status" value="1"/>
</dbReference>
<evidence type="ECO:0000256" key="5">
    <source>
        <dbReference type="ARBA" id="ARBA00023004"/>
    </source>
</evidence>
<dbReference type="PANTHER" id="PTHR46696:SF6">
    <property type="entry name" value="P450, PUTATIVE (EUROFUNG)-RELATED"/>
    <property type="match status" value="1"/>
</dbReference>
<sequence length="417" mass="48130">MKPMKALDDYDLMSKEFQEESFEFYERLQKEAPVYNMPGTDVYLVSRFDDIKAISLDPATFSNNLSYGMIQGERWKLYQDILESRGWGIKRVLNGADLPEHRRVRKYLDSVLNARNVEALKPRIQEVTDMLIDRFIDRGECDFMREFAFQLPSLIIAEHLGFDPDNIENFLRWATTTSRITNHVLSEEELRECAEAELEMQHYLHEVMEQRKRSPGSDLLSRIVIENSGENVDNQPLTEQELQNVLRDVITGGFGTVINMLGNSLYLLLTHPEQMAKLRANPDLMKNFVEESLRMDTSIAVFPRITTREVEMHGVTIPKGALIGLCLSGANHDPSKFACPHAFDIERQGAGSHITFNFGPHTCPGRLLAKMELQIAFSTILRRIEDIELAEDLPNPHMANWRHRNIERLPIRFRRAR</sequence>
<dbReference type="GO" id="GO:0004497">
    <property type="term" value="F:monooxygenase activity"/>
    <property type="evidence" value="ECO:0007669"/>
    <property type="project" value="UniProtKB-KW"/>
</dbReference>
<dbReference type="Pfam" id="PF00067">
    <property type="entry name" value="p450"/>
    <property type="match status" value="1"/>
</dbReference>
<evidence type="ECO:0000256" key="8">
    <source>
        <dbReference type="RuleBase" id="RU000461"/>
    </source>
</evidence>
<evidence type="ECO:0000256" key="6">
    <source>
        <dbReference type="ARBA" id="ARBA00023033"/>
    </source>
</evidence>
<dbReference type="EMBL" id="NWUF01000012">
    <property type="protein sequence ID" value="PCE41738.1"/>
    <property type="molecule type" value="Genomic_DNA"/>
</dbReference>
<gene>
    <name evidence="10" type="ORF">COO09_13320</name>
</gene>
<keyword evidence="11" id="KW-1185">Reference proteome</keyword>
<evidence type="ECO:0000313" key="10">
    <source>
        <dbReference type="EMBL" id="PCE41738.1"/>
    </source>
</evidence>
<dbReference type="InterPro" id="IPR017972">
    <property type="entry name" value="Cyt_P450_CS"/>
</dbReference>
<keyword evidence="4 8" id="KW-0560">Oxidoreductase</keyword>
<dbReference type="GO" id="GO:0020037">
    <property type="term" value="F:heme binding"/>
    <property type="evidence" value="ECO:0007669"/>
    <property type="project" value="InterPro"/>
</dbReference>
<protein>
    <submittedName>
        <fullName evidence="10">Cytochrome P450</fullName>
    </submittedName>
</protein>
<dbReference type="AlphaFoldDB" id="A0A2A4FWC0"/>
<comment type="caution">
    <text evidence="10">The sequence shown here is derived from an EMBL/GenBank/DDBJ whole genome shotgun (WGS) entry which is preliminary data.</text>
</comment>
<keyword evidence="2 8" id="KW-0349">Heme</keyword>
<dbReference type="KEGG" id="rdi:CMV14_18980"/>
<dbReference type="InterPro" id="IPR002397">
    <property type="entry name" value="Cyt_P450_B"/>
</dbReference>